<gene>
    <name evidence="2" type="ORF">FGO68_gene829</name>
</gene>
<reference evidence="2" key="1">
    <citation type="submission" date="2019-06" db="EMBL/GenBank/DDBJ databases">
        <authorList>
            <person name="Zheng W."/>
        </authorList>
    </citation>
    <scope>NUCLEOTIDE SEQUENCE</scope>
    <source>
        <strain evidence="2">QDHG01</strain>
    </source>
</reference>
<organism evidence="2 3">
    <name type="scientific">Halteria grandinella</name>
    <dbReference type="NCBI Taxonomy" id="5974"/>
    <lineage>
        <taxon>Eukaryota</taxon>
        <taxon>Sar</taxon>
        <taxon>Alveolata</taxon>
        <taxon>Ciliophora</taxon>
        <taxon>Intramacronucleata</taxon>
        <taxon>Spirotrichea</taxon>
        <taxon>Stichotrichia</taxon>
        <taxon>Sporadotrichida</taxon>
        <taxon>Halteriidae</taxon>
        <taxon>Halteria</taxon>
    </lineage>
</organism>
<name>A0A8J8SXC2_HALGN</name>
<dbReference type="SUPFAM" id="SSF82185">
    <property type="entry name" value="Histone H3 K4-specific methyltransferase SET7/9 N-terminal domain"/>
    <property type="match status" value="1"/>
</dbReference>
<evidence type="ECO:0000256" key="1">
    <source>
        <dbReference type="ARBA" id="ARBA00022737"/>
    </source>
</evidence>
<dbReference type="AlphaFoldDB" id="A0A8J8SXC2"/>
<keyword evidence="3" id="KW-1185">Reference proteome</keyword>
<sequence length="462" mass="52742">MKASPVKPDLSKFKAYRFAHDGSIYYGEVAYLNQKTGHLSLSQETDEHWKLVRHGYGLQMYSGSRNEDGVMTKYEGYWDRDKKHGEGAVATFKDGSTYHGGFKKDKIEGMGKFEWAVGHVYEGPWKEGQMDGISGVFVNANGREMKGTFKKNYYLQDKTYINPLDDEKKQAKNIKVYEEQVLSQKDKVAYERRTRVYKIQNEQQLLEAVKETRDMNRVPLIVRTPKNAFQIADVKQKISKAYNLGYSPDGSSVQEVNLRQIFSESFGNPIKKSEQREKINATVKKALLGNQLLLLNFDDFHYPEDVLKELHAKGSQGDSHHTVNHTINYDPNLKEFTGTKSLPNQFWSPLDVCKNRELLEQIGVLKPEDEAVPDSLSDAAYFAVWSGFQLISRAQRKEIAARIVGDSMDDGDANSQEVLETYKRVCDEGSVSEEEILEIAEKRFGKALPMDCINLIVLFEMH</sequence>
<dbReference type="Proteomes" id="UP000785679">
    <property type="component" value="Unassembled WGS sequence"/>
</dbReference>
<evidence type="ECO:0000313" key="3">
    <source>
        <dbReference type="Proteomes" id="UP000785679"/>
    </source>
</evidence>
<proteinExistence type="predicted"/>
<dbReference type="InterPro" id="IPR003409">
    <property type="entry name" value="MORN"/>
</dbReference>
<dbReference type="Pfam" id="PF02493">
    <property type="entry name" value="MORN"/>
    <property type="match status" value="3"/>
</dbReference>
<dbReference type="SMART" id="SM00698">
    <property type="entry name" value="MORN"/>
    <property type="match status" value="3"/>
</dbReference>
<evidence type="ECO:0000313" key="2">
    <source>
        <dbReference type="EMBL" id="TNV73791.1"/>
    </source>
</evidence>
<accession>A0A8J8SXC2</accession>
<evidence type="ECO:0008006" key="4">
    <source>
        <dbReference type="Google" id="ProtNLM"/>
    </source>
</evidence>
<protein>
    <recommendedName>
        <fullName evidence="4">MORN repeat protein</fullName>
    </recommendedName>
</protein>
<keyword evidence="1" id="KW-0677">Repeat</keyword>
<dbReference type="OrthoDB" id="311018at2759"/>
<comment type="caution">
    <text evidence="2">The sequence shown here is derived from an EMBL/GenBank/DDBJ whole genome shotgun (WGS) entry which is preliminary data.</text>
</comment>
<dbReference type="EMBL" id="RRYP01018084">
    <property type="protein sequence ID" value="TNV73791.1"/>
    <property type="molecule type" value="Genomic_DNA"/>
</dbReference>
<dbReference type="Gene3D" id="2.20.110.10">
    <property type="entry name" value="Histone H3 K4-specific methyltransferase SET7/9 N-terminal domain"/>
    <property type="match status" value="1"/>
</dbReference>
<dbReference type="PANTHER" id="PTHR23084:SF263">
    <property type="entry name" value="MORN REPEAT-CONTAINING PROTEIN 1"/>
    <property type="match status" value="1"/>
</dbReference>
<dbReference type="PANTHER" id="PTHR23084">
    <property type="entry name" value="PHOSPHATIDYLINOSITOL-4-PHOSPHATE 5-KINASE RELATED"/>
    <property type="match status" value="1"/>
</dbReference>